<dbReference type="PRINTS" id="PR01023">
    <property type="entry name" value="NAFLGMOTY"/>
</dbReference>
<dbReference type="CDD" id="cd07185">
    <property type="entry name" value="OmpA_C-like"/>
    <property type="match status" value="1"/>
</dbReference>
<keyword evidence="2" id="KW-0732">Signal</keyword>
<dbReference type="GeneID" id="79177187"/>
<gene>
    <name evidence="4" type="ORF">TOL_2394</name>
</gene>
<name>M5DS82_9GAMM</name>
<reference evidence="4 5" key="1">
    <citation type="journal article" date="2013" name="Genome Announc.">
        <title>Genome Sequence of Thalassolituus oleivorans MIL-1 (DSM 14913T).</title>
        <authorList>
            <person name="Golyshin P.N."/>
            <person name="Werner J."/>
            <person name="Chernikova T.N."/>
            <person name="Tran H."/>
            <person name="Ferrer M."/>
            <person name="Yakimov M.M."/>
            <person name="Teeling H."/>
            <person name="Golyshina O.V."/>
        </authorList>
    </citation>
    <scope>NUCLEOTIDE SEQUENCE [LARGE SCALE GENOMIC DNA]</scope>
    <source>
        <strain evidence="4 5">MIL-1</strain>
    </source>
</reference>
<dbReference type="InterPro" id="IPR050330">
    <property type="entry name" value="Bact_OuterMem_StrucFunc"/>
</dbReference>
<dbReference type="GO" id="GO:0016020">
    <property type="term" value="C:membrane"/>
    <property type="evidence" value="ECO:0007669"/>
    <property type="project" value="UniProtKB-UniRule"/>
</dbReference>
<dbReference type="InterPro" id="IPR041544">
    <property type="entry name" value="MotY_N"/>
</dbReference>
<proteinExistence type="predicted"/>
<evidence type="ECO:0000313" key="4">
    <source>
        <dbReference type="EMBL" id="CCU72796.1"/>
    </source>
</evidence>
<dbReference type="RefSeq" id="WP_015487514.1">
    <property type="nucleotide sequence ID" value="NC_020888.1"/>
</dbReference>
<dbReference type="STRING" id="187493.CN03_06320"/>
<dbReference type="eggNOG" id="COG2885">
    <property type="taxonomic scope" value="Bacteria"/>
</dbReference>
<dbReference type="Gene3D" id="2.60.40.2540">
    <property type="match status" value="1"/>
</dbReference>
<protein>
    <submittedName>
        <fullName evidence="4">Mot-Exb superfamily outer membrane transport energizer</fullName>
    </submittedName>
</protein>
<evidence type="ECO:0000256" key="1">
    <source>
        <dbReference type="PROSITE-ProRule" id="PRU00473"/>
    </source>
</evidence>
<dbReference type="InterPro" id="IPR006665">
    <property type="entry name" value="OmpA-like"/>
</dbReference>
<dbReference type="InterPro" id="IPR036737">
    <property type="entry name" value="OmpA-like_sf"/>
</dbReference>
<evidence type="ECO:0000259" key="3">
    <source>
        <dbReference type="PROSITE" id="PS51123"/>
    </source>
</evidence>
<dbReference type="PANTHER" id="PTHR30329">
    <property type="entry name" value="STATOR ELEMENT OF FLAGELLAR MOTOR COMPLEX"/>
    <property type="match status" value="1"/>
</dbReference>
<dbReference type="SUPFAM" id="SSF103088">
    <property type="entry name" value="OmpA-like"/>
    <property type="match status" value="1"/>
</dbReference>
<dbReference type="PROSITE" id="PS51123">
    <property type="entry name" value="OMPA_2"/>
    <property type="match status" value="1"/>
</dbReference>
<keyword evidence="1" id="KW-0472">Membrane</keyword>
<evidence type="ECO:0000313" key="5">
    <source>
        <dbReference type="Proteomes" id="UP000011866"/>
    </source>
</evidence>
<dbReference type="PANTHER" id="PTHR30329:SF17">
    <property type="entry name" value="LIPOPROTEIN YFIB-RELATED"/>
    <property type="match status" value="1"/>
</dbReference>
<dbReference type="Gene3D" id="3.30.1330.60">
    <property type="entry name" value="OmpA-like domain"/>
    <property type="match status" value="1"/>
</dbReference>
<accession>M5DS82</accession>
<dbReference type="KEGG" id="tol:TOL_2394"/>
<dbReference type="Pfam" id="PF18393">
    <property type="entry name" value="MotY_N"/>
    <property type="match status" value="1"/>
</dbReference>
<dbReference type="HOGENOM" id="CLU_069369_0_0_6"/>
<dbReference type="Pfam" id="PF00691">
    <property type="entry name" value="OmpA"/>
    <property type="match status" value="1"/>
</dbReference>
<dbReference type="AlphaFoldDB" id="M5DS82"/>
<feature type="chain" id="PRO_5004065605" evidence="2">
    <location>
        <begin position="30"/>
        <end position="314"/>
    </location>
</feature>
<feature type="signal peptide" evidence="2">
    <location>
        <begin position="1"/>
        <end position="29"/>
    </location>
</feature>
<feature type="domain" description="OmpA-like" evidence="3">
    <location>
        <begin position="176"/>
        <end position="293"/>
    </location>
</feature>
<evidence type="ECO:0000256" key="2">
    <source>
        <dbReference type="SAM" id="SignalP"/>
    </source>
</evidence>
<keyword evidence="5" id="KW-1185">Reference proteome</keyword>
<sequence length="314" mass="36194">MTLNFNRPFLAMITLILWAAKVSSGPALSYGGNVDTTMWMLSGSVFECRFEQPIPDYGRAVFNHTAGEDVTFQLETNRNLMAYSKAQISLNPPPWQPSGPSESLGSAAIVKDQPNLSLDAERTNQFLHALLEGKWPTITHKTFYDQDRFVQVHVSAIRFDKYYQDYIRCVNQLLPMNFEQVARSKVHFKIGQSEIDPKDTDMLNRIVFYIKHDPRVFAVYLDGHSDNIGRRYDNRQTSKLRVESVERYFIKQGISPDMITTRFHGDRYPVADNRTAKGRAENRRVTIRLELREDMPIPDDLLFKLPEDATVLPR</sequence>
<organism evidence="4 5">
    <name type="scientific">Thalassolituus oleivorans MIL-1</name>
    <dbReference type="NCBI Taxonomy" id="1298593"/>
    <lineage>
        <taxon>Bacteria</taxon>
        <taxon>Pseudomonadati</taxon>
        <taxon>Pseudomonadota</taxon>
        <taxon>Gammaproteobacteria</taxon>
        <taxon>Oceanospirillales</taxon>
        <taxon>Oceanospirillaceae</taxon>
        <taxon>Thalassolituus</taxon>
    </lineage>
</organism>
<dbReference type="Proteomes" id="UP000011866">
    <property type="component" value="Chromosome"/>
</dbReference>
<dbReference type="EMBL" id="HF680312">
    <property type="protein sequence ID" value="CCU72796.1"/>
    <property type="molecule type" value="Genomic_DNA"/>
</dbReference>